<feature type="region of interest" description="Disordered" evidence="5">
    <location>
        <begin position="284"/>
        <end position="305"/>
    </location>
</feature>
<evidence type="ECO:0000313" key="8">
    <source>
        <dbReference type="Proteomes" id="UP000245783"/>
    </source>
</evidence>
<dbReference type="Pfam" id="PF11698">
    <property type="entry name" value="V-ATPase_H_C"/>
    <property type="match status" value="1"/>
</dbReference>
<evidence type="ECO:0000259" key="6">
    <source>
        <dbReference type="Pfam" id="PF11698"/>
    </source>
</evidence>
<dbReference type="InterPro" id="IPR011989">
    <property type="entry name" value="ARM-like"/>
</dbReference>
<evidence type="ECO:0000256" key="1">
    <source>
        <dbReference type="ARBA" id="ARBA00008613"/>
    </source>
</evidence>
<sequence>MSSASAAGANGTATSSGKDNSSKSSSAAAAAAAAPREPAPPLVNLTNDWLLSLSSRIRSRPIPWEGYQRADLVSSEELRMIRSIDATSSTSTIKEETMEKQGNAYAQLYLRLLAKLGRTDTIQQVLVLVTDMLKDHDERIELFKHVPAPQEAGGEAGEASPVWPWAPLIKLLDVTDDFVQLKAAHILTLLLLSPSKSSATKPPQQAIERLLDFLSLLINTGGASGAAALHPSRAGNGVLAAPSATTGYAEGNGADVAIQLLQALLRDGALRQQVWSRDLERLGEVPSASDHDHDGGGDGDGAPHQTPGIISGLTSILRATLVGSGEKSGSATPGSTSSSSISAQTTYQVIFSLWLLTFAKDIASSLNVKFTGTISLLVDVARGANKEKVVRITLATLRNLLSKAEGENAKAMLGAKGLDLIAALKARQWGDEEIKEDLDAIGEVLAEKQKGMSSLDEYAAEVASGKLTFETPMHSLDEFWKENAAKIVGDDDGQILKSLVGILKSEESDLASLAVAASDLGRIVSVVDSAKKKLDKLGAKARCLELIQHSDPDVRFRAISTVSKLVSASWK</sequence>
<dbReference type="SUPFAM" id="SSF48371">
    <property type="entry name" value="ARM repeat"/>
    <property type="match status" value="1"/>
</dbReference>
<keyword evidence="8" id="KW-1185">Reference proteome</keyword>
<feature type="region of interest" description="Disordered" evidence="5">
    <location>
        <begin position="1"/>
        <end position="39"/>
    </location>
</feature>
<keyword evidence="3" id="KW-0375">Hydrogen ion transport</keyword>
<dbReference type="InterPro" id="IPR011987">
    <property type="entry name" value="ATPase_V1-cplx_hsu_C"/>
</dbReference>
<dbReference type="EMBL" id="KZ819463">
    <property type="protein sequence ID" value="PWN39499.1"/>
    <property type="molecule type" value="Genomic_DNA"/>
</dbReference>
<reference evidence="7 8" key="1">
    <citation type="journal article" date="2018" name="Mol. Biol. Evol.">
        <title>Broad Genomic Sampling Reveals a Smut Pathogenic Ancestry of the Fungal Clade Ustilaginomycotina.</title>
        <authorList>
            <person name="Kijpornyongpan T."/>
            <person name="Mondo S.J."/>
            <person name="Barry K."/>
            <person name="Sandor L."/>
            <person name="Lee J."/>
            <person name="Lipzen A."/>
            <person name="Pangilinan J."/>
            <person name="LaButti K."/>
            <person name="Hainaut M."/>
            <person name="Henrissat B."/>
            <person name="Grigoriev I.V."/>
            <person name="Spatafora J.W."/>
            <person name="Aime M.C."/>
        </authorList>
    </citation>
    <scope>NUCLEOTIDE SEQUENCE [LARGE SCALE GENOMIC DNA]</scope>
    <source>
        <strain evidence="7 8">MCA 4658</strain>
    </source>
</reference>
<organism evidence="7 8">
    <name type="scientific">Ceraceosorus guamensis</name>
    <dbReference type="NCBI Taxonomy" id="1522189"/>
    <lineage>
        <taxon>Eukaryota</taxon>
        <taxon>Fungi</taxon>
        <taxon>Dikarya</taxon>
        <taxon>Basidiomycota</taxon>
        <taxon>Ustilaginomycotina</taxon>
        <taxon>Exobasidiomycetes</taxon>
        <taxon>Ceraceosorales</taxon>
        <taxon>Ceraceosoraceae</taxon>
        <taxon>Ceraceosorus</taxon>
    </lineage>
</organism>
<dbReference type="Proteomes" id="UP000245783">
    <property type="component" value="Unassembled WGS sequence"/>
</dbReference>
<feature type="compositionally biased region" description="Basic and acidic residues" evidence="5">
    <location>
        <begin position="284"/>
        <end position="296"/>
    </location>
</feature>
<feature type="domain" description="ATPase V1 complex subunit H C-terminal" evidence="6">
    <location>
        <begin position="452"/>
        <end position="570"/>
    </location>
</feature>
<accession>A0A316VPD9</accession>
<evidence type="ECO:0000256" key="4">
    <source>
        <dbReference type="ARBA" id="ARBA00023065"/>
    </source>
</evidence>
<proteinExistence type="inferred from homology"/>
<dbReference type="GO" id="GO:0046961">
    <property type="term" value="F:proton-transporting ATPase activity, rotational mechanism"/>
    <property type="evidence" value="ECO:0007669"/>
    <property type="project" value="InterPro"/>
</dbReference>
<evidence type="ECO:0000256" key="2">
    <source>
        <dbReference type="ARBA" id="ARBA00022448"/>
    </source>
</evidence>
<evidence type="ECO:0000256" key="5">
    <source>
        <dbReference type="SAM" id="MobiDB-lite"/>
    </source>
</evidence>
<keyword evidence="2" id="KW-0813">Transport</keyword>
<dbReference type="GO" id="GO:0000329">
    <property type="term" value="C:fungal-type vacuole membrane"/>
    <property type="evidence" value="ECO:0007669"/>
    <property type="project" value="TreeGrafter"/>
</dbReference>
<gene>
    <name evidence="7" type="ORF">IE81DRAFT_326468</name>
</gene>
<dbReference type="FunCoup" id="A0A316VPD9">
    <property type="interactions" value="419"/>
</dbReference>
<feature type="compositionally biased region" description="Low complexity" evidence="5">
    <location>
        <begin position="1"/>
        <end position="34"/>
    </location>
</feature>
<dbReference type="AlphaFoldDB" id="A0A316VPD9"/>
<dbReference type="InterPro" id="IPR038497">
    <property type="entry name" value="ATPase_V1-cplx_hsu_C_sf"/>
</dbReference>
<dbReference type="Gene3D" id="1.25.40.150">
    <property type="entry name" value="V-type ATPase, subunit H, C-terminal domain"/>
    <property type="match status" value="1"/>
</dbReference>
<dbReference type="GO" id="GO:0000221">
    <property type="term" value="C:vacuolar proton-transporting V-type ATPase, V1 domain"/>
    <property type="evidence" value="ECO:0007669"/>
    <property type="project" value="InterPro"/>
</dbReference>
<evidence type="ECO:0000256" key="3">
    <source>
        <dbReference type="ARBA" id="ARBA00022781"/>
    </source>
</evidence>
<dbReference type="OrthoDB" id="10263554at2759"/>
<dbReference type="RefSeq" id="XP_025366659.1">
    <property type="nucleotide sequence ID" value="XM_025514825.1"/>
</dbReference>
<dbReference type="InterPro" id="IPR004908">
    <property type="entry name" value="ATPase_V1-cplx_hsu"/>
</dbReference>
<dbReference type="InParanoid" id="A0A316VPD9"/>
<dbReference type="PANTHER" id="PTHR10698:SF0">
    <property type="entry name" value="V-TYPE PROTON ATPASE SUBUNIT H"/>
    <property type="match status" value="1"/>
</dbReference>
<name>A0A316VPD9_9BASI</name>
<dbReference type="STRING" id="1522189.A0A316VPD9"/>
<keyword evidence="4" id="KW-0406">Ion transport</keyword>
<protein>
    <submittedName>
        <fullName evidence="7">ARM repeat-containing protein</fullName>
    </submittedName>
</protein>
<dbReference type="PANTHER" id="PTHR10698">
    <property type="entry name" value="V-TYPE PROTON ATPASE SUBUNIT H"/>
    <property type="match status" value="1"/>
</dbReference>
<dbReference type="InterPro" id="IPR016024">
    <property type="entry name" value="ARM-type_fold"/>
</dbReference>
<comment type="similarity">
    <text evidence="1">Belongs to the V-ATPase H subunit family.</text>
</comment>
<evidence type="ECO:0000313" key="7">
    <source>
        <dbReference type="EMBL" id="PWN39499.1"/>
    </source>
</evidence>
<dbReference type="GeneID" id="37036695"/>
<dbReference type="Gene3D" id="1.25.10.10">
    <property type="entry name" value="Leucine-rich Repeat Variant"/>
    <property type="match status" value="1"/>
</dbReference>
<dbReference type="Pfam" id="PF03224">
    <property type="entry name" value="V-ATPase_H_N"/>
    <property type="match status" value="1"/>
</dbReference>